<protein>
    <recommendedName>
        <fullName evidence="3">DUF4817 domain-containing protein</fullName>
    </recommendedName>
</protein>
<evidence type="ECO:0000313" key="1">
    <source>
        <dbReference type="EMBL" id="GFY48560.1"/>
    </source>
</evidence>
<dbReference type="Proteomes" id="UP000886998">
    <property type="component" value="Unassembled WGS sequence"/>
</dbReference>
<sequence length="114" mass="12270">MLSVVEKPLLVKLYYRNSQSAITALLAYGYMKGMSITSSALNKMMKNFEATGSSASRQRSGRPLTAAVVATTVGQTVQSMSVVAARESAVLEKYRGRQESTANKFPTVSLQVAT</sequence>
<dbReference type="OrthoDB" id="9979538at2759"/>
<accession>A0A8X6X7V4</accession>
<keyword evidence="2" id="KW-1185">Reference proteome</keyword>
<gene>
    <name evidence="1" type="ORF">TNIN_185711</name>
</gene>
<organism evidence="1 2">
    <name type="scientific">Trichonephila inaurata madagascariensis</name>
    <dbReference type="NCBI Taxonomy" id="2747483"/>
    <lineage>
        <taxon>Eukaryota</taxon>
        <taxon>Metazoa</taxon>
        <taxon>Ecdysozoa</taxon>
        <taxon>Arthropoda</taxon>
        <taxon>Chelicerata</taxon>
        <taxon>Arachnida</taxon>
        <taxon>Araneae</taxon>
        <taxon>Araneomorphae</taxon>
        <taxon>Entelegynae</taxon>
        <taxon>Araneoidea</taxon>
        <taxon>Nephilidae</taxon>
        <taxon>Trichonephila</taxon>
        <taxon>Trichonephila inaurata</taxon>
    </lineage>
</organism>
<reference evidence="1" key="1">
    <citation type="submission" date="2020-08" db="EMBL/GenBank/DDBJ databases">
        <title>Multicomponent nature underlies the extraordinary mechanical properties of spider dragline silk.</title>
        <authorList>
            <person name="Kono N."/>
            <person name="Nakamura H."/>
            <person name="Mori M."/>
            <person name="Yoshida Y."/>
            <person name="Ohtoshi R."/>
            <person name="Malay A.D."/>
            <person name="Moran D.A.P."/>
            <person name="Tomita M."/>
            <person name="Numata K."/>
            <person name="Arakawa K."/>
        </authorList>
    </citation>
    <scope>NUCLEOTIDE SEQUENCE</scope>
</reference>
<proteinExistence type="predicted"/>
<evidence type="ECO:0000313" key="2">
    <source>
        <dbReference type="Proteomes" id="UP000886998"/>
    </source>
</evidence>
<comment type="caution">
    <text evidence="1">The sequence shown here is derived from an EMBL/GenBank/DDBJ whole genome shotgun (WGS) entry which is preliminary data.</text>
</comment>
<dbReference type="EMBL" id="BMAV01006529">
    <property type="protein sequence ID" value="GFY48560.1"/>
    <property type="molecule type" value="Genomic_DNA"/>
</dbReference>
<name>A0A8X6X7V4_9ARAC</name>
<dbReference type="AlphaFoldDB" id="A0A8X6X7V4"/>
<evidence type="ECO:0008006" key="3">
    <source>
        <dbReference type="Google" id="ProtNLM"/>
    </source>
</evidence>